<dbReference type="RefSeq" id="WP_406699454.1">
    <property type="nucleotide sequence ID" value="NZ_CP155447.1"/>
</dbReference>
<name>A0AAU7CNK7_9BACT</name>
<proteinExistence type="predicted"/>
<sequence length="189" mass="21541">MPGPTITEKAFWKERIAARIGKRIEAIQAQHPALFQRLKREAHDQALQSLGLAGFYAELAAVRAEEWTLERRKKAAQRAMLAALRGMPIDEVRDNYPVHYGSELPLPQEAADAIRTRQDAHQKRLEADDPIGREIAMWELERETLLDRIWLATSPSQIKQLWTVVGNLLSDQPTELEREALAFEPIDEG</sequence>
<gene>
    <name evidence="1" type="ORF">V5E97_11355</name>
</gene>
<evidence type="ECO:0000313" key="1">
    <source>
        <dbReference type="EMBL" id="XBH06605.1"/>
    </source>
</evidence>
<dbReference type="AlphaFoldDB" id="A0AAU7CNK7"/>
<accession>A0AAU7CNK7</accession>
<protein>
    <submittedName>
        <fullName evidence="1">Uncharacterized protein</fullName>
    </submittedName>
</protein>
<dbReference type="EMBL" id="CP155447">
    <property type="protein sequence ID" value="XBH06605.1"/>
    <property type="molecule type" value="Genomic_DNA"/>
</dbReference>
<reference evidence="1" key="1">
    <citation type="submission" date="2024-05" db="EMBL/GenBank/DDBJ databases">
        <title>Planctomycetes of the genus Singulisphaera possess chitinolytic capabilities.</title>
        <authorList>
            <person name="Ivanova A."/>
        </authorList>
    </citation>
    <scope>NUCLEOTIDE SEQUENCE</scope>
    <source>
        <strain evidence="1">Ch08T</strain>
    </source>
</reference>
<organism evidence="1">
    <name type="scientific">Singulisphaera sp. Ch08</name>
    <dbReference type="NCBI Taxonomy" id="3120278"/>
    <lineage>
        <taxon>Bacteria</taxon>
        <taxon>Pseudomonadati</taxon>
        <taxon>Planctomycetota</taxon>
        <taxon>Planctomycetia</taxon>
        <taxon>Isosphaerales</taxon>
        <taxon>Isosphaeraceae</taxon>
        <taxon>Singulisphaera</taxon>
    </lineage>
</organism>